<name>A0A6M3LN15_9ZZZZ</name>
<dbReference type="EMBL" id="MT143258">
    <property type="protein sequence ID" value="QJA94754.1"/>
    <property type="molecule type" value="Genomic_DNA"/>
</dbReference>
<accession>A0A6M3LN15</accession>
<proteinExistence type="predicted"/>
<protein>
    <submittedName>
        <fullName evidence="1">Uncharacterized protein</fullName>
    </submittedName>
</protein>
<evidence type="ECO:0000313" key="1">
    <source>
        <dbReference type="EMBL" id="QJA94754.1"/>
    </source>
</evidence>
<organism evidence="1">
    <name type="scientific">viral metagenome</name>
    <dbReference type="NCBI Taxonomy" id="1070528"/>
    <lineage>
        <taxon>unclassified sequences</taxon>
        <taxon>metagenomes</taxon>
        <taxon>organismal metagenomes</taxon>
    </lineage>
</organism>
<sequence length="84" mass="9747">MKIVRVKWLDITTYHEKRFLSVAQECKGTVIDIVGFLINEDDFVIRLSHMIFNVLESPEPLADDFSIIPKECILEREDYASTNS</sequence>
<reference evidence="1" key="1">
    <citation type="submission" date="2020-03" db="EMBL/GenBank/DDBJ databases">
        <title>The deep terrestrial virosphere.</title>
        <authorList>
            <person name="Holmfeldt K."/>
            <person name="Nilsson E."/>
            <person name="Simone D."/>
            <person name="Lopez-Fernandez M."/>
            <person name="Wu X."/>
            <person name="de Brujin I."/>
            <person name="Lundin D."/>
            <person name="Andersson A."/>
            <person name="Bertilsson S."/>
            <person name="Dopson M."/>
        </authorList>
    </citation>
    <scope>NUCLEOTIDE SEQUENCE</scope>
    <source>
        <strain evidence="1">MM415B03765</strain>
    </source>
</reference>
<gene>
    <name evidence="1" type="ORF">MM415B03765_0008</name>
</gene>
<dbReference type="AlphaFoldDB" id="A0A6M3LN15"/>